<dbReference type="EMBL" id="FN648708">
    <property type="protein sequence ID" value="CBJ26936.1"/>
    <property type="molecule type" value="Genomic_DNA"/>
</dbReference>
<feature type="region of interest" description="Disordered" evidence="7">
    <location>
        <begin position="1"/>
        <end position="33"/>
    </location>
</feature>
<comment type="similarity">
    <text evidence="1 6">Belongs to the small GTPase superfamily. Rab family.</text>
</comment>
<dbReference type="InterPro" id="IPR030697">
    <property type="entry name" value="Rab29/Rab38/Rab32"/>
</dbReference>
<evidence type="ECO:0000313" key="8">
    <source>
        <dbReference type="EMBL" id="CBJ26936.1"/>
    </source>
</evidence>
<dbReference type="GO" id="GO:0008333">
    <property type="term" value="P:endosome to lysosome transport"/>
    <property type="evidence" value="ECO:0007669"/>
    <property type="project" value="TreeGrafter"/>
</dbReference>
<dbReference type="InterPro" id="IPR027417">
    <property type="entry name" value="P-loop_NTPase"/>
</dbReference>
<evidence type="ECO:0000256" key="3">
    <source>
        <dbReference type="ARBA" id="ARBA00023134"/>
    </source>
</evidence>
<dbReference type="SMART" id="SM00175">
    <property type="entry name" value="RAB"/>
    <property type="match status" value="1"/>
</dbReference>
<dbReference type="InParanoid" id="D7G389"/>
<gene>
    <name evidence="8" type="primary">Rab32A</name>
    <name evidence="8" type="ORF">Esi_0050_0087</name>
</gene>
<dbReference type="GO" id="GO:0005770">
    <property type="term" value="C:late endosome"/>
    <property type="evidence" value="ECO:0007669"/>
    <property type="project" value="TreeGrafter"/>
</dbReference>
<sequence>MLLSYSQRCTQLQDTERERERERQQEGGSTFSVCSTGQSLPLGFKGAAETPGQHWKESCRSAMDQGGSAGGRQAAAAVTVKVLVLGDPATGKTSIIKRYVHDFFSGHHKTTVGVDFALKQLVVGDTTVKLQLWDIAGQDRFGSIARAYYKEALGALLVYDIGRSSSFKTVQRWKGEIDEKVRLPDGGRLPVVLLANKCDLDIPIDREALTWFCDRHGFAGWFETSAKQNINIDEGSRFLVEKVLERIPASGHPSGRLGMKLTGDGNGGGGDSSSCC</sequence>
<dbReference type="PROSITE" id="PS51421">
    <property type="entry name" value="RAS"/>
    <property type="match status" value="1"/>
</dbReference>
<accession>D7G389</accession>
<dbReference type="AlphaFoldDB" id="D7G389"/>
<dbReference type="SUPFAM" id="SSF52540">
    <property type="entry name" value="P-loop containing nucleoside triphosphate hydrolases"/>
    <property type="match status" value="1"/>
</dbReference>
<feature type="compositionally biased region" description="Polar residues" evidence="7">
    <location>
        <begin position="1"/>
        <end position="13"/>
    </location>
</feature>
<dbReference type="STRING" id="2880.D7G389"/>
<evidence type="ECO:0000256" key="7">
    <source>
        <dbReference type="SAM" id="MobiDB-lite"/>
    </source>
</evidence>
<dbReference type="GO" id="GO:0016020">
    <property type="term" value="C:membrane"/>
    <property type="evidence" value="ECO:0007669"/>
    <property type="project" value="UniProtKB-SubCell"/>
</dbReference>
<dbReference type="InterPro" id="IPR001806">
    <property type="entry name" value="Small_GTPase"/>
</dbReference>
<keyword evidence="6" id="KW-0472">Membrane</keyword>
<dbReference type="Gene3D" id="3.40.50.300">
    <property type="entry name" value="P-loop containing nucleotide triphosphate hydrolases"/>
    <property type="match status" value="1"/>
</dbReference>
<dbReference type="GO" id="GO:0003924">
    <property type="term" value="F:GTPase activity"/>
    <property type="evidence" value="ECO:0007669"/>
    <property type="project" value="UniProtKB-UniRule"/>
</dbReference>
<dbReference type="NCBIfam" id="TIGR00231">
    <property type="entry name" value="small_GTP"/>
    <property type="match status" value="1"/>
</dbReference>
<reference evidence="8 9" key="1">
    <citation type="journal article" date="2010" name="Nature">
        <title>The Ectocarpus genome and the independent evolution of multicellularity in brown algae.</title>
        <authorList>
            <person name="Cock J.M."/>
            <person name="Sterck L."/>
            <person name="Rouze P."/>
            <person name="Scornet D."/>
            <person name="Allen A.E."/>
            <person name="Amoutzias G."/>
            <person name="Anthouard V."/>
            <person name="Artiguenave F."/>
            <person name="Aury J.M."/>
            <person name="Badger J.H."/>
            <person name="Beszteri B."/>
            <person name="Billiau K."/>
            <person name="Bonnet E."/>
            <person name="Bothwell J.H."/>
            <person name="Bowler C."/>
            <person name="Boyen C."/>
            <person name="Brownlee C."/>
            <person name="Carrano C.J."/>
            <person name="Charrier B."/>
            <person name="Cho G.Y."/>
            <person name="Coelho S.M."/>
            <person name="Collen J."/>
            <person name="Corre E."/>
            <person name="Da Silva C."/>
            <person name="Delage L."/>
            <person name="Delaroque N."/>
            <person name="Dittami S.M."/>
            <person name="Doulbeau S."/>
            <person name="Elias M."/>
            <person name="Farnham G."/>
            <person name="Gachon C.M."/>
            <person name="Gschloessl B."/>
            <person name="Heesch S."/>
            <person name="Jabbari K."/>
            <person name="Jubin C."/>
            <person name="Kawai H."/>
            <person name="Kimura K."/>
            <person name="Kloareg B."/>
            <person name="Kupper F.C."/>
            <person name="Lang D."/>
            <person name="Le Bail A."/>
            <person name="Leblanc C."/>
            <person name="Lerouge P."/>
            <person name="Lohr M."/>
            <person name="Lopez P.J."/>
            <person name="Martens C."/>
            <person name="Maumus F."/>
            <person name="Michel G."/>
            <person name="Miranda-Saavedra D."/>
            <person name="Morales J."/>
            <person name="Moreau H."/>
            <person name="Motomura T."/>
            <person name="Nagasato C."/>
            <person name="Napoli C.A."/>
            <person name="Nelson D.R."/>
            <person name="Nyvall-Collen P."/>
            <person name="Peters A.F."/>
            <person name="Pommier C."/>
            <person name="Potin P."/>
            <person name="Poulain J."/>
            <person name="Quesneville H."/>
            <person name="Read B."/>
            <person name="Rensing S.A."/>
            <person name="Ritter A."/>
            <person name="Rousvoal S."/>
            <person name="Samanta M."/>
            <person name="Samson G."/>
            <person name="Schroeder D.C."/>
            <person name="Segurens B."/>
            <person name="Strittmatter M."/>
            <person name="Tonon T."/>
            <person name="Tregear J.W."/>
            <person name="Valentin K."/>
            <person name="von Dassow P."/>
            <person name="Yamagishi T."/>
            <person name="Van de Peer Y."/>
            <person name="Wincker P."/>
        </authorList>
    </citation>
    <scope>NUCLEOTIDE SEQUENCE [LARGE SCALE GENOMIC DNA]</scope>
    <source>
        <strain evidence="9">Ec32 / CCAP1310/4</strain>
    </source>
</reference>
<dbReference type="OrthoDB" id="245989at2759"/>
<dbReference type="FunFam" id="3.40.50.300:FF:000222">
    <property type="entry name" value="RAB32, member RAS oncogene family"/>
    <property type="match status" value="1"/>
</dbReference>
<keyword evidence="9" id="KW-1185">Reference proteome</keyword>
<keyword evidence="3 6" id="KW-0342">GTP-binding</keyword>
<dbReference type="GO" id="GO:0005525">
    <property type="term" value="F:GTP binding"/>
    <property type="evidence" value="ECO:0007669"/>
    <property type="project" value="UniProtKB-UniRule"/>
</dbReference>
<proteinExistence type="inferred from homology"/>
<evidence type="ECO:0000313" key="9">
    <source>
        <dbReference type="Proteomes" id="UP000002630"/>
    </source>
</evidence>
<feature type="region of interest" description="Disordered" evidence="7">
    <location>
        <begin position="254"/>
        <end position="276"/>
    </location>
</feature>
<dbReference type="SMART" id="SM00173">
    <property type="entry name" value="RAS"/>
    <property type="match status" value="1"/>
</dbReference>
<feature type="compositionally biased region" description="Basic and acidic residues" evidence="7">
    <location>
        <begin position="14"/>
        <end position="25"/>
    </location>
</feature>
<dbReference type="EMBL" id="FN649734">
    <property type="protein sequence ID" value="CBJ26936.1"/>
    <property type="molecule type" value="Genomic_DNA"/>
</dbReference>
<dbReference type="GO" id="GO:0005802">
    <property type="term" value="C:trans-Golgi network"/>
    <property type="evidence" value="ECO:0007669"/>
    <property type="project" value="UniProtKB-UniRule"/>
</dbReference>
<evidence type="ECO:0000256" key="4">
    <source>
        <dbReference type="ARBA" id="ARBA00023288"/>
    </source>
</evidence>
<evidence type="ECO:0000256" key="5">
    <source>
        <dbReference type="ARBA" id="ARBA00023289"/>
    </source>
</evidence>
<evidence type="ECO:0000256" key="2">
    <source>
        <dbReference type="ARBA" id="ARBA00022741"/>
    </source>
</evidence>
<comment type="subcellular location">
    <subcellularLocation>
        <location evidence="6">Membrane</location>
        <topology evidence="6">Lipid-anchor</topology>
    </subcellularLocation>
</comment>
<protein>
    <recommendedName>
        <fullName evidence="6">Ras-related protein Rab</fullName>
    </recommendedName>
</protein>
<dbReference type="GO" id="GO:0090385">
    <property type="term" value="P:phagosome-lysosome fusion"/>
    <property type="evidence" value="ECO:0007669"/>
    <property type="project" value="TreeGrafter"/>
</dbReference>
<dbReference type="PROSITE" id="PS51419">
    <property type="entry name" value="RAB"/>
    <property type="match status" value="1"/>
</dbReference>
<feature type="compositionally biased region" description="Gly residues" evidence="7">
    <location>
        <begin position="264"/>
        <end position="276"/>
    </location>
</feature>
<dbReference type="SMART" id="SM00176">
    <property type="entry name" value="RAN"/>
    <property type="match status" value="1"/>
</dbReference>
<organism evidence="8 9">
    <name type="scientific">Ectocarpus siliculosus</name>
    <name type="common">Brown alga</name>
    <name type="synonym">Conferva siliculosa</name>
    <dbReference type="NCBI Taxonomy" id="2880"/>
    <lineage>
        <taxon>Eukaryota</taxon>
        <taxon>Sar</taxon>
        <taxon>Stramenopiles</taxon>
        <taxon>Ochrophyta</taxon>
        <taxon>PX clade</taxon>
        <taxon>Phaeophyceae</taxon>
        <taxon>Ectocarpales</taxon>
        <taxon>Ectocarpaceae</taxon>
        <taxon>Ectocarpus</taxon>
    </lineage>
</organism>
<dbReference type="CDD" id="cd04107">
    <property type="entry name" value="Rab32_Rab38"/>
    <property type="match status" value="1"/>
</dbReference>
<dbReference type="Proteomes" id="UP000002630">
    <property type="component" value="Linkage Group LG09"/>
</dbReference>
<comment type="function">
    <text evidence="6">The small GTPases Rab are key regulators in vesicle trafficking.</text>
</comment>
<dbReference type="InterPro" id="IPR005225">
    <property type="entry name" value="Small_GTP-bd"/>
</dbReference>
<dbReference type="SMART" id="SM00174">
    <property type="entry name" value="RHO"/>
    <property type="match status" value="1"/>
</dbReference>
<dbReference type="Pfam" id="PF00071">
    <property type="entry name" value="Ras"/>
    <property type="match status" value="1"/>
</dbReference>
<keyword evidence="4 6" id="KW-0449">Lipoprotein</keyword>
<dbReference type="PANTHER" id="PTHR47981:SF39">
    <property type="entry name" value="RAS-RELATED PROTEIN RAB"/>
    <property type="match status" value="1"/>
</dbReference>
<dbReference type="eggNOG" id="KOG4423">
    <property type="taxonomic scope" value="Eukaryota"/>
</dbReference>
<dbReference type="GO" id="GO:0005764">
    <property type="term" value="C:lysosome"/>
    <property type="evidence" value="ECO:0007669"/>
    <property type="project" value="TreeGrafter"/>
</dbReference>
<evidence type="ECO:0000256" key="1">
    <source>
        <dbReference type="ARBA" id="ARBA00006270"/>
    </source>
</evidence>
<evidence type="ECO:0000256" key="6">
    <source>
        <dbReference type="RuleBase" id="RU367128"/>
    </source>
</evidence>
<keyword evidence="2 6" id="KW-0547">Nucleotide-binding</keyword>
<keyword evidence="5 6" id="KW-0636">Prenylation</keyword>
<name>D7G389_ECTSI</name>
<dbReference type="GO" id="GO:0045335">
    <property type="term" value="C:phagocytic vesicle"/>
    <property type="evidence" value="ECO:0007669"/>
    <property type="project" value="TreeGrafter"/>
</dbReference>
<dbReference type="PRINTS" id="PR00449">
    <property type="entry name" value="RASTRNSFRMNG"/>
</dbReference>
<dbReference type="PANTHER" id="PTHR47981">
    <property type="entry name" value="RAB FAMILY"/>
    <property type="match status" value="1"/>
</dbReference>